<dbReference type="Gene3D" id="3.40.640.10">
    <property type="entry name" value="Type I PLP-dependent aspartate aminotransferase-like (Major domain)"/>
    <property type="match status" value="1"/>
</dbReference>
<dbReference type="GO" id="GO:0030170">
    <property type="term" value="F:pyridoxal phosphate binding"/>
    <property type="evidence" value="ECO:0007669"/>
    <property type="project" value="InterPro"/>
</dbReference>
<dbReference type="RefSeq" id="WP_180702882.1">
    <property type="nucleotide sequence ID" value="NZ_CAJUCR010000005.1"/>
</dbReference>
<proteinExistence type="inferred from homology"/>
<evidence type="ECO:0000256" key="5">
    <source>
        <dbReference type="ARBA" id="ARBA00023163"/>
    </source>
</evidence>
<dbReference type="EMBL" id="LN555523">
    <property type="protein sequence ID" value="CED93135.1"/>
    <property type="molecule type" value="Genomic_DNA"/>
</dbReference>
<dbReference type="PROSITE" id="PS50949">
    <property type="entry name" value="HTH_GNTR"/>
    <property type="match status" value="1"/>
</dbReference>
<sequence>MERYNIKFNDKTKKYLQIYNHIKDMILKKELKDHEKLKPIRKLSKFIGVNNTTVVKAYELLENEGYIYKVIGSGTFVSSKNRNEDIKIKKDGIIHFDNGNPSTDIFPIEDFKKAINIALNKEGSSMFEYDDGLGFEKLRVKMVEYLKSLYIYTNKENIQIISGAQQGIDIVCKGLINYSDVVFIEEPTYNGAIQVFKSRGAKVVSIPMLNDGIDIGILKLKLEKIKPRLMYIMPNFQNPTGISYSTYKKKKMIELAQKYDFYILEDDFISDFKFESKDNRPLRSYDDKNRVIYIKSFSKIFMPGIRMGIVEIPNELLNTILWAKYSSDISTPGLIQKSMYYYLENFSLETYLKGVEEVYTRKYLFAKELINNKLCNKLKMKSLDGGMNFFLELPRGYSSREFTRYMLNKGVAILPGTYFFDNLIDDRFFRINIANPSIQEIEKGISIISDNIDDFLKNYKYKLNDKSDILFY</sequence>
<dbReference type="InterPro" id="IPR036388">
    <property type="entry name" value="WH-like_DNA-bd_sf"/>
</dbReference>
<dbReference type="Gene3D" id="3.90.1150.10">
    <property type="entry name" value="Aspartate Aminotransferase, domain 1"/>
    <property type="match status" value="1"/>
</dbReference>
<dbReference type="GO" id="GO:0003700">
    <property type="term" value="F:DNA-binding transcription factor activity"/>
    <property type="evidence" value="ECO:0007669"/>
    <property type="project" value="InterPro"/>
</dbReference>
<dbReference type="SUPFAM" id="SSF53383">
    <property type="entry name" value="PLP-dependent transferases"/>
    <property type="match status" value="1"/>
</dbReference>
<keyword evidence="8" id="KW-1185">Reference proteome</keyword>
<dbReference type="SUPFAM" id="SSF46785">
    <property type="entry name" value="Winged helix' DNA-binding domain"/>
    <property type="match status" value="1"/>
</dbReference>
<dbReference type="PANTHER" id="PTHR46577">
    <property type="entry name" value="HTH-TYPE TRANSCRIPTIONAL REGULATORY PROTEIN GABR"/>
    <property type="match status" value="1"/>
</dbReference>
<dbReference type="Gene3D" id="1.10.10.10">
    <property type="entry name" value="Winged helix-like DNA-binding domain superfamily/Winged helix DNA-binding domain"/>
    <property type="match status" value="1"/>
</dbReference>
<dbReference type="Pfam" id="PF00392">
    <property type="entry name" value="GntR"/>
    <property type="match status" value="1"/>
</dbReference>
<name>A0A1V1HYW2_9FIRM</name>
<dbReference type="SMART" id="SM00345">
    <property type="entry name" value="HTH_GNTR"/>
    <property type="match status" value="1"/>
</dbReference>
<feature type="domain" description="HTH gntR-type" evidence="6">
    <location>
        <begin position="12"/>
        <end position="80"/>
    </location>
</feature>
<evidence type="ECO:0000256" key="4">
    <source>
        <dbReference type="ARBA" id="ARBA00023125"/>
    </source>
</evidence>
<evidence type="ECO:0000256" key="3">
    <source>
        <dbReference type="ARBA" id="ARBA00023015"/>
    </source>
</evidence>
<comment type="similarity">
    <text evidence="1">In the C-terminal section; belongs to the class-I pyridoxal-phosphate-dependent aminotransferase family.</text>
</comment>
<keyword evidence="3" id="KW-0805">Transcription regulation</keyword>
<dbReference type="InterPro" id="IPR015422">
    <property type="entry name" value="PyrdxlP-dep_Trfase_small"/>
</dbReference>
<dbReference type="CDD" id="cd07377">
    <property type="entry name" value="WHTH_GntR"/>
    <property type="match status" value="1"/>
</dbReference>
<keyword evidence="2" id="KW-0663">Pyridoxal phosphate</keyword>
<dbReference type="PANTHER" id="PTHR46577:SF1">
    <property type="entry name" value="HTH-TYPE TRANSCRIPTIONAL REGULATORY PROTEIN GABR"/>
    <property type="match status" value="1"/>
</dbReference>
<protein>
    <submittedName>
        <fullName evidence="7">2-aminoadipate transaminase</fullName>
    </submittedName>
</protein>
<dbReference type="InterPro" id="IPR015424">
    <property type="entry name" value="PyrdxlP-dep_Trfase"/>
</dbReference>
<accession>A0A1V1HYW2</accession>
<evidence type="ECO:0000256" key="2">
    <source>
        <dbReference type="ARBA" id="ARBA00022898"/>
    </source>
</evidence>
<evidence type="ECO:0000256" key="1">
    <source>
        <dbReference type="ARBA" id="ARBA00005384"/>
    </source>
</evidence>
<dbReference type="InterPro" id="IPR051446">
    <property type="entry name" value="HTH_trans_reg/aminotransferase"/>
</dbReference>
<gene>
    <name evidence="7" type="ORF">CRIB_379</name>
</gene>
<keyword evidence="4" id="KW-0238">DNA-binding</keyword>
<evidence type="ECO:0000259" key="6">
    <source>
        <dbReference type="PROSITE" id="PS50949"/>
    </source>
</evidence>
<dbReference type="KEGG" id="ril:CRIB_379"/>
<dbReference type="Pfam" id="PF00155">
    <property type="entry name" value="Aminotran_1_2"/>
    <property type="match status" value="1"/>
</dbReference>
<dbReference type="GeneID" id="82204564"/>
<dbReference type="GO" id="GO:0003824">
    <property type="term" value="F:catalytic activity"/>
    <property type="evidence" value="ECO:0007669"/>
    <property type="project" value="UniProtKB-ARBA"/>
</dbReference>
<dbReference type="InterPro" id="IPR015421">
    <property type="entry name" value="PyrdxlP-dep_Trfase_major"/>
</dbReference>
<dbReference type="Proteomes" id="UP000245622">
    <property type="component" value="Chromosome 1"/>
</dbReference>
<organism evidence="7 8">
    <name type="scientific">Romboutsia ilealis</name>
    <dbReference type="NCBI Taxonomy" id="1115758"/>
    <lineage>
        <taxon>Bacteria</taxon>
        <taxon>Bacillati</taxon>
        <taxon>Bacillota</taxon>
        <taxon>Clostridia</taxon>
        <taxon>Peptostreptococcales</taxon>
        <taxon>Peptostreptococcaceae</taxon>
        <taxon>Romboutsia</taxon>
    </lineage>
</organism>
<dbReference type="InterPro" id="IPR000524">
    <property type="entry name" value="Tscrpt_reg_HTH_GntR"/>
</dbReference>
<dbReference type="InterPro" id="IPR004839">
    <property type="entry name" value="Aminotransferase_I/II_large"/>
</dbReference>
<dbReference type="CDD" id="cd00609">
    <property type="entry name" value="AAT_like"/>
    <property type="match status" value="1"/>
</dbReference>
<dbReference type="GO" id="GO:0003677">
    <property type="term" value="F:DNA binding"/>
    <property type="evidence" value="ECO:0007669"/>
    <property type="project" value="UniProtKB-KW"/>
</dbReference>
<keyword evidence="5" id="KW-0804">Transcription</keyword>
<evidence type="ECO:0000313" key="8">
    <source>
        <dbReference type="Proteomes" id="UP000245622"/>
    </source>
</evidence>
<evidence type="ECO:0000313" key="7">
    <source>
        <dbReference type="EMBL" id="CED93135.1"/>
    </source>
</evidence>
<dbReference type="InterPro" id="IPR036390">
    <property type="entry name" value="WH_DNA-bd_sf"/>
</dbReference>
<reference evidence="7 8" key="1">
    <citation type="submission" date="2014-04" db="EMBL/GenBank/DDBJ databases">
        <authorList>
            <person name="Hornung B.V."/>
        </authorList>
    </citation>
    <scope>NUCLEOTIDE SEQUENCE [LARGE SCALE GENOMIC DNA]</scope>
    <source>
        <strain evidence="7 8">CRIB</strain>
    </source>
</reference>
<dbReference type="AlphaFoldDB" id="A0A1V1HYW2"/>